<dbReference type="GO" id="GO:0005975">
    <property type="term" value="P:carbohydrate metabolic process"/>
    <property type="evidence" value="ECO:0007669"/>
    <property type="project" value="InterPro"/>
</dbReference>
<sequence>EMFKDNVTGEFSTKINLDDGEYTYKFHILSRTEPNQMIDIIDPYATRVEEDEKGTFRSAITKLDYLAYDLGINCIQLMPIQAFLLGHDWGYTIRHYFSVEPSYGSSEDLKSFIDEC</sequence>
<dbReference type="SUPFAM" id="SSF51445">
    <property type="entry name" value="(Trans)glycosidases"/>
    <property type="match status" value="1"/>
</dbReference>
<accession>A0A820PAK3</accession>
<proteinExistence type="predicted"/>
<feature type="domain" description="Glycosyl hydrolase family 13 catalytic" evidence="1">
    <location>
        <begin position="49"/>
        <end position="116"/>
    </location>
</feature>
<evidence type="ECO:0000313" key="3">
    <source>
        <dbReference type="Proteomes" id="UP000663868"/>
    </source>
</evidence>
<evidence type="ECO:0000259" key="1">
    <source>
        <dbReference type="Pfam" id="PF00128"/>
    </source>
</evidence>
<reference evidence="2" key="1">
    <citation type="submission" date="2021-02" db="EMBL/GenBank/DDBJ databases">
        <authorList>
            <person name="Nowell W R."/>
        </authorList>
    </citation>
    <scope>NUCLEOTIDE SEQUENCE</scope>
</reference>
<dbReference type="AlphaFoldDB" id="A0A820PAK3"/>
<dbReference type="InterPro" id="IPR006047">
    <property type="entry name" value="GH13_cat_dom"/>
</dbReference>
<protein>
    <recommendedName>
        <fullName evidence="1">Glycosyl hydrolase family 13 catalytic domain-containing protein</fullName>
    </recommendedName>
</protein>
<name>A0A820PAK3_9BILA</name>
<organism evidence="2 3">
    <name type="scientific">Adineta steineri</name>
    <dbReference type="NCBI Taxonomy" id="433720"/>
    <lineage>
        <taxon>Eukaryota</taxon>
        <taxon>Metazoa</taxon>
        <taxon>Spiralia</taxon>
        <taxon>Gnathifera</taxon>
        <taxon>Rotifera</taxon>
        <taxon>Eurotatoria</taxon>
        <taxon>Bdelloidea</taxon>
        <taxon>Adinetida</taxon>
        <taxon>Adinetidae</taxon>
        <taxon>Adineta</taxon>
    </lineage>
</organism>
<feature type="non-terminal residue" evidence="2">
    <location>
        <position position="116"/>
    </location>
</feature>
<dbReference type="PANTHER" id="PTHR43651">
    <property type="entry name" value="1,4-ALPHA-GLUCAN-BRANCHING ENZYME"/>
    <property type="match status" value="1"/>
</dbReference>
<dbReference type="Pfam" id="PF00128">
    <property type="entry name" value="Alpha-amylase"/>
    <property type="match status" value="1"/>
</dbReference>
<dbReference type="PANTHER" id="PTHR43651:SF11">
    <property type="entry name" value="MALTO-OLIGOSYLTREHALOSE TREHALOHYDROLASE"/>
    <property type="match status" value="1"/>
</dbReference>
<gene>
    <name evidence="2" type="ORF">KXQ929_LOCUS51075</name>
</gene>
<feature type="non-terminal residue" evidence="2">
    <location>
        <position position="1"/>
    </location>
</feature>
<dbReference type="EMBL" id="CAJOBB010024598">
    <property type="protein sequence ID" value="CAF4401960.1"/>
    <property type="molecule type" value="Genomic_DNA"/>
</dbReference>
<comment type="caution">
    <text evidence="2">The sequence shown here is derived from an EMBL/GenBank/DDBJ whole genome shotgun (WGS) entry which is preliminary data.</text>
</comment>
<evidence type="ECO:0000313" key="2">
    <source>
        <dbReference type="EMBL" id="CAF4401960.1"/>
    </source>
</evidence>
<dbReference type="Proteomes" id="UP000663868">
    <property type="component" value="Unassembled WGS sequence"/>
</dbReference>
<dbReference type="Gene3D" id="3.20.20.80">
    <property type="entry name" value="Glycosidases"/>
    <property type="match status" value="1"/>
</dbReference>
<dbReference type="InterPro" id="IPR017853">
    <property type="entry name" value="GH"/>
</dbReference>